<accession>A0A1S8CWE8</accession>
<keyword evidence="1" id="KW-0812">Transmembrane</keyword>
<dbReference type="AlphaFoldDB" id="A0A1S8CWE8"/>
<evidence type="ECO:0000313" key="2">
    <source>
        <dbReference type="EMBL" id="ONG40024.1"/>
    </source>
</evidence>
<evidence type="ECO:0000256" key="1">
    <source>
        <dbReference type="SAM" id="Phobius"/>
    </source>
</evidence>
<reference evidence="2 3" key="1">
    <citation type="submission" date="2016-10" db="EMBL/GenBank/DDBJ databases">
        <title>Draft Genome sequence of Alkanindiges sp. strain H1.</title>
        <authorList>
            <person name="Subhash Y."/>
            <person name="Lee S."/>
        </authorList>
    </citation>
    <scope>NUCLEOTIDE SEQUENCE [LARGE SCALE GENOMIC DNA]</scope>
    <source>
        <strain evidence="2 3">H1</strain>
    </source>
</reference>
<name>A0A1S8CWE8_9GAMM</name>
<keyword evidence="1" id="KW-0472">Membrane</keyword>
<organism evidence="2 3">
    <name type="scientific">Alkanindiges hydrocarboniclasticus</name>
    <dbReference type="NCBI Taxonomy" id="1907941"/>
    <lineage>
        <taxon>Bacteria</taxon>
        <taxon>Pseudomonadati</taxon>
        <taxon>Pseudomonadota</taxon>
        <taxon>Gammaproteobacteria</taxon>
        <taxon>Moraxellales</taxon>
        <taxon>Moraxellaceae</taxon>
        <taxon>Alkanindiges</taxon>
    </lineage>
</organism>
<dbReference type="OrthoDB" id="9875337at2"/>
<dbReference type="RefSeq" id="WP_076878025.1">
    <property type="nucleotide sequence ID" value="NZ_MLCN01000018.1"/>
</dbReference>
<dbReference type="EMBL" id="MLCN01000018">
    <property type="protein sequence ID" value="ONG40024.1"/>
    <property type="molecule type" value="Genomic_DNA"/>
</dbReference>
<feature type="transmembrane region" description="Helical" evidence="1">
    <location>
        <begin position="6"/>
        <end position="30"/>
    </location>
</feature>
<evidence type="ECO:0000313" key="3">
    <source>
        <dbReference type="Proteomes" id="UP000192132"/>
    </source>
</evidence>
<keyword evidence="3" id="KW-1185">Reference proteome</keyword>
<proteinExistence type="predicted"/>
<protein>
    <submittedName>
        <fullName evidence="2">Uncharacterized protein</fullName>
    </submittedName>
</protein>
<gene>
    <name evidence="2" type="ORF">BKE30_07620</name>
</gene>
<sequence length="73" mass="8357">MFSNKFHLTLYSLLTILLLVCAAIFAYLGFFSTKQNSTNVIYEYDLGKEACYILGPNQQEKYVSCSMVKLSRN</sequence>
<keyword evidence="1" id="KW-1133">Transmembrane helix</keyword>
<comment type="caution">
    <text evidence="2">The sequence shown here is derived from an EMBL/GenBank/DDBJ whole genome shotgun (WGS) entry which is preliminary data.</text>
</comment>
<dbReference type="Proteomes" id="UP000192132">
    <property type="component" value="Unassembled WGS sequence"/>
</dbReference>